<evidence type="ECO:0000256" key="1">
    <source>
        <dbReference type="ARBA" id="ARBA00023015"/>
    </source>
</evidence>
<dbReference type="PANTHER" id="PTHR44688">
    <property type="entry name" value="DNA-BINDING TRANSCRIPTIONAL ACTIVATOR DEVR_DOSR"/>
    <property type="match status" value="1"/>
</dbReference>
<evidence type="ECO:0000256" key="2">
    <source>
        <dbReference type="ARBA" id="ARBA00023125"/>
    </source>
</evidence>
<organism evidence="5 6">
    <name type="scientific">Pseudomonas izuensis</name>
    <dbReference type="NCBI Taxonomy" id="2684212"/>
    <lineage>
        <taxon>Bacteria</taxon>
        <taxon>Pseudomonadati</taxon>
        <taxon>Pseudomonadota</taxon>
        <taxon>Gammaproteobacteria</taxon>
        <taxon>Pseudomonadales</taxon>
        <taxon>Pseudomonadaceae</taxon>
        <taxon>Pseudomonas</taxon>
    </lineage>
</organism>
<keyword evidence="3" id="KW-0804">Transcription</keyword>
<dbReference type="InterPro" id="IPR027417">
    <property type="entry name" value="P-loop_NTPase"/>
</dbReference>
<dbReference type="RefSeq" id="WP_096510465.1">
    <property type="nucleotide sequence ID" value="NZ_AP017423.2"/>
</dbReference>
<dbReference type="SUPFAM" id="SSF46894">
    <property type="entry name" value="C-terminal effector domain of the bipartite response regulators"/>
    <property type="match status" value="1"/>
</dbReference>
<dbReference type="Pfam" id="PF00196">
    <property type="entry name" value="GerE"/>
    <property type="match status" value="1"/>
</dbReference>
<dbReference type="Proteomes" id="UP000218595">
    <property type="component" value="Chromosome"/>
</dbReference>
<dbReference type="CDD" id="cd06170">
    <property type="entry name" value="LuxR_C_like"/>
    <property type="match status" value="1"/>
</dbReference>
<evidence type="ECO:0000313" key="6">
    <source>
        <dbReference type="Proteomes" id="UP000218595"/>
    </source>
</evidence>
<dbReference type="InterPro" id="IPR036388">
    <property type="entry name" value="WH-like_DNA-bd_sf"/>
</dbReference>
<dbReference type="InterPro" id="IPR059106">
    <property type="entry name" value="WHD_MalT"/>
</dbReference>
<dbReference type="InterPro" id="IPR041664">
    <property type="entry name" value="AAA_16"/>
</dbReference>
<dbReference type="SMART" id="SM00421">
    <property type="entry name" value="HTH_LUXR"/>
    <property type="match status" value="1"/>
</dbReference>
<dbReference type="Gene3D" id="1.25.40.10">
    <property type="entry name" value="Tetratricopeptide repeat domain"/>
    <property type="match status" value="1"/>
</dbReference>
<evidence type="ECO:0000256" key="3">
    <source>
        <dbReference type="ARBA" id="ARBA00023163"/>
    </source>
</evidence>
<feature type="domain" description="HTH luxR-type" evidence="4">
    <location>
        <begin position="827"/>
        <end position="892"/>
    </location>
</feature>
<keyword evidence="2" id="KW-0238">DNA-binding</keyword>
<protein>
    <submittedName>
        <fullName evidence="5">AAA family ATPase</fullName>
    </submittedName>
</protein>
<dbReference type="InterPro" id="IPR011990">
    <property type="entry name" value="TPR-like_helical_dom_sf"/>
</dbReference>
<evidence type="ECO:0000313" key="5">
    <source>
        <dbReference type="EMBL" id="BCX68916.1"/>
    </source>
</evidence>
<dbReference type="Gene3D" id="1.10.10.10">
    <property type="entry name" value="Winged helix-like DNA-binding domain superfamily/Winged helix DNA-binding domain"/>
    <property type="match status" value="1"/>
</dbReference>
<dbReference type="Gene3D" id="3.40.50.300">
    <property type="entry name" value="P-loop containing nucleotide triphosphate hydrolases"/>
    <property type="match status" value="1"/>
</dbReference>
<sequence length="896" mass="98865">MNTHSLLTTTRFAPPRIGSQAVAREQLLAKLQRERHSRLQLVTGSAGFGKTTLMAQWRQQLIKNGVQVAWLSVSPDDCVLESFCASLLGALRQAGLPLDDDLLLLAGPEAISIQAMASLLINALARVSAELYVMLDDFQHAADVRIAQLMQALIDDAPHHLHIVLASRSTPPLLLGRLRAMGELCEVDCAGLSFDFAESLAFLKAHLDQGVNLDAAHAIHDLTDGWPIGLQLMSIALKANPKKGVKGTALLPDSAALRAYLSEDVVADLPTELFDFLQKISILRRFNAEVAAHVTGSARAVQLIAAVEERNLFIQPVDLPGNRQWYRLHPLFVEFLTQRLQVSGTDVAQLHRRAATWFEQAGLVPESLRHALHCDDFTVVAQLLERVQPSYRSVSHLSQFMRWLEQVPLQELIGHPSLMLLGIWGAVLTVLTSKAQAWITALESVPQAPQWAYQLQLLKASLAMHRDDETRCLALLALSADQPASHPFHEQVRVGMTITCLGLAGRHSEARSVFNGAAGRCLRSSNDEMALMGMTAMASGILLEGRVLEAERMGSVILAQAEQIHGRRSVSACASATIMAEVYYELDRLGDAREVLANRLDILRFSAPGYMIGAALCHARLLDLQDSPRSALEYLNQKEEHFRALGLDRGTARMIDEQLRITLKCGDWRHAETLQVVLDDLARNHRGASSCDVEVMTLAALSKARLALARWQPEAAMQALDIVERHASELGRGQWRVKVELLRAFALAELERSAEALASLRSAVASGYRLGLVRTFLDEGEAFQSLLPELDLAEDAVLGAYYQKLVAEPPDLPPIEADKSSSAAIELTREQAALTRREQDIIDLLEQSMSNKRIALALNLSLQTVKWNLKNIFFKLGVSSRYDAIVIARRRREEAT</sequence>
<keyword evidence="6" id="KW-1185">Reference proteome</keyword>
<dbReference type="EMBL" id="AP017423">
    <property type="protein sequence ID" value="BCX68916.1"/>
    <property type="molecule type" value="Genomic_DNA"/>
</dbReference>
<name>A0ABM7RTQ4_9PSED</name>
<dbReference type="PANTHER" id="PTHR44688:SF25">
    <property type="entry name" value="HTH LUXR-TYPE DOMAIN-CONTAINING PROTEIN"/>
    <property type="match status" value="1"/>
</dbReference>
<dbReference type="PROSITE" id="PS50043">
    <property type="entry name" value="HTH_LUXR_2"/>
    <property type="match status" value="1"/>
</dbReference>
<dbReference type="Pfam" id="PF13191">
    <property type="entry name" value="AAA_16"/>
    <property type="match status" value="1"/>
</dbReference>
<proteinExistence type="predicted"/>
<gene>
    <name evidence="5" type="ORF">LAB08_R35580</name>
</gene>
<dbReference type="InterPro" id="IPR016032">
    <property type="entry name" value="Sig_transdc_resp-reg_C-effctor"/>
</dbReference>
<dbReference type="PRINTS" id="PR00038">
    <property type="entry name" value="HTHLUXR"/>
</dbReference>
<reference evidence="5 6" key="1">
    <citation type="submission" date="2016-04" db="EMBL/GenBank/DDBJ databases">
        <title>Complete genome sequence of Pseudomonas sp. LAB-08 isolated from TCE contaminated aquifer soil.</title>
        <authorList>
            <person name="Dohra H."/>
            <person name="Suzuki K."/>
            <person name="Fatma A."/>
            <person name="Inuzuka Y."/>
            <person name="Honjo M."/>
            <person name="Tashiro Y."/>
            <person name="Futamata H."/>
        </authorList>
    </citation>
    <scope>NUCLEOTIDE SEQUENCE [LARGE SCALE GENOMIC DNA]</scope>
    <source>
        <strain evidence="5 6">LAB-08</strain>
    </source>
</reference>
<dbReference type="SUPFAM" id="SSF52540">
    <property type="entry name" value="P-loop containing nucleoside triphosphate hydrolases"/>
    <property type="match status" value="1"/>
</dbReference>
<dbReference type="InterPro" id="IPR000792">
    <property type="entry name" value="Tscrpt_reg_LuxR_C"/>
</dbReference>
<accession>A0ABM7RTQ4</accession>
<keyword evidence="1" id="KW-0805">Transcription regulation</keyword>
<evidence type="ECO:0000259" key="4">
    <source>
        <dbReference type="PROSITE" id="PS50043"/>
    </source>
</evidence>
<dbReference type="InterPro" id="IPR041617">
    <property type="entry name" value="TPR_MalT"/>
</dbReference>
<dbReference type="Pfam" id="PF25873">
    <property type="entry name" value="WHD_MalT"/>
    <property type="match status" value="1"/>
</dbReference>
<dbReference type="Pfam" id="PF17874">
    <property type="entry name" value="TPR_MalT"/>
    <property type="match status" value="1"/>
</dbReference>